<proteinExistence type="predicted"/>
<keyword evidence="3" id="KW-1185">Reference proteome</keyword>
<organism evidence="2 3">
    <name type="scientific">Cordyceps confragosa</name>
    <name type="common">Lecanicillium lecanii</name>
    <dbReference type="NCBI Taxonomy" id="2714763"/>
    <lineage>
        <taxon>Eukaryota</taxon>
        <taxon>Fungi</taxon>
        <taxon>Dikarya</taxon>
        <taxon>Ascomycota</taxon>
        <taxon>Pezizomycotina</taxon>
        <taxon>Sordariomycetes</taxon>
        <taxon>Hypocreomycetidae</taxon>
        <taxon>Hypocreales</taxon>
        <taxon>Cordycipitaceae</taxon>
        <taxon>Akanthomyces</taxon>
    </lineage>
</organism>
<reference evidence="2 3" key="1">
    <citation type="submission" date="2016-03" db="EMBL/GenBank/DDBJ databases">
        <title>Fine-scale spatial genetic structure of a fungal parasite of coffee scale insects.</title>
        <authorList>
            <person name="Jackson D."/>
            <person name="Zemenick K.A."/>
            <person name="Malloure B."/>
            <person name="Quandt C.A."/>
            <person name="James T.Y."/>
        </authorList>
    </citation>
    <scope>NUCLEOTIDE SEQUENCE [LARGE SCALE GENOMIC DNA]</scope>
    <source>
        <strain evidence="2 3">UM487</strain>
    </source>
</reference>
<keyword evidence="1" id="KW-1133">Transmembrane helix</keyword>
<gene>
    <name evidence="2" type="ORF">LLEC1_05137</name>
</gene>
<feature type="transmembrane region" description="Helical" evidence="1">
    <location>
        <begin position="218"/>
        <end position="235"/>
    </location>
</feature>
<name>A0A179IB04_CORDF</name>
<keyword evidence="1" id="KW-0812">Transmembrane</keyword>
<protein>
    <submittedName>
        <fullName evidence="2">Uncharacterized protein</fullName>
    </submittedName>
</protein>
<keyword evidence="1" id="KW-0472">Membrane</keyword>
<sequence>MSDYGQDEQHRYFIATAVLYGISFPAVLALCVLSFIKLGRSSLGHGFATWLRLACVCFTISCILQLCEFAAVSDLMAHKIDIGKQAHSLDRFMKQHEDAYYLYYMGWIAIWLYHVTQGLLFVAIVTFCAARSTKTGSIVWLIVARGLALVLNGLAIANLALGIKQHRDYANERWLLWSMRDTALAFDSIMVAAALLAAGFALSRLFKSMHIDGRPAKLAALASILFLLSALYRLSVNVKYNRFDRVVGGPNYLSILDIMLDVWAVLGGAALVFVAGKSCTEGGSMLQQKGSVA</sequence>
<evidence type="ECO:0000313" key="3">
    <source>
        <dbReference type="Proteomes" id="UP000243081"/>
    </source>
</evidence>
<comment type="caution">
    <text evidence="2">The sequence shown here is derived from an EMBL/GenBank/DDBJ whole genome shotgun (WGS) entry which is preliminary data.</text>
</comment>
<feature type="transmembrane region" description="Helical" evidence="1">
    <location>
        <begin position="255"/>
        <end position="276"/>
    </location>
</feature>
<feature type="transmembrane region" description="Helical" evidence="1">
    <location>
        <begin position="139"/>
        <end position="163"/>
    </location>
</feature>
<dbReference type="OrthoDB" id="4870650at2759"/>
<evidence type="ECO:0000256" key="1">
    <source>
        <dbReference type="SAM" id="Phobius"/>
    </source>
</evidence>
<feature type="transmembrane region" description="Helical" evidence="1">
    <location>
        <begin position="101"/>
        <end position="127"/>
    </location>
</feature>
<feature type="transmembrane region" description="Helical" evidence="1">
    <location>
        <begin position="183"/>
        <end position="206"/>
    </location>
</feature>
<dbReference type="Proteomes" id="UP000243081">
    <property type="component" value="Unassembled WGS sequence"/>
</dbReference>
<dbReference type="AlphaFoldDB" id="A0A179IB04"/>
<evidence type="ECO:0000313" key="2">
    <source>
        <dbReference type="EMBL" id="OAQ99857.1"/>
    </source>
</evidence>
<dbReference type="OMA" id="HEDAYYL"/>
<feature type="transmembrane region" description="Helical" evidence="1">
    <location>
        <begin position="12"/>
        <end position="38"/>
    </location>
</feature>
<accession>A0A179IB04</accession>
<feature type="transmembrane region" description="Helical" evidence="1">
    <location>
        <begin position="50"/>
        <end position="71"/>
    </location>
</feature>
<dbReference type="EMBL" id="LUKN01001986">
    <property type="protein sequence ID" value="OAQ99857.1"/>
    <property type="molecule type" value="Genomic_DNA"/>
</dbReference>